<dbReference type="EMBL" id="CAJOBA010019460">
    <property type="protein sequence ID" value="CAF3903920.1"/>
    <property type="molecule type" value="Genomic_DNA"/>
</dbReference>
<dbReference type="EMBL" id="CAJOBC010089965">
    <property type="protein sequence ID" value="CAF4386095.1"/>
    <property type="molecule type" value="Genomic_DNA"/>
</dbReference>
<feature type="compositionally biased region" description="Basic and acidic residues" evidence="1">
    <location>
        <begin position="81"/>
        <end position="93"/>
    </location>
</feature>
<keyword evidence="6" id="KW-1185">Reference proteome</keyword>
<evidence type="ECO:0000313" key="4">
    <source>
        <dbReference type="EMBL" id="CAF3903920.1"/>
    </source>
</evidence>
<feature type="compositionally biased region" description="Polar residues" evidence="1">
    <location>
        <begin position="226"/>
        <end position="240"/>
    </location>
</feature>
<gene>
    <name evidence="3" type="ORF">GPM918_LOCUS37836</name>
    <name evidence="2" type="ORF">OVA965_LOCUS20412</name>
    <name evidence="5" type="ORF">SRO942_LOCUS38620</name>
    <name evidence="4" type="ORF">TMI583_LOCUS20780</name>
</gene>
<name>A0A815V903_9BILA</name>
<protein>
    <submittedName>
        <fullName evidence="3">Uncharacterized protein</fullName>
    </submittedName>
</protein>
<evidence type="ECO:0000313" key="2">
    <source>
        <dbReference type="EMBL" id="CAF1125974.1"/>
    </source>
</evidence>
<feature type="region of interest" description="Disordered" evidence="1">
    <location>
        <begin position="223"/>
        <end position="243"/>
    </location>
</feature>
<organism evidence="3 6">
    <name type="scientific">Didymodactylos carnosus</name>
    <dbReference type="NCBI Taxonomy" id="1234261"/>
    <lineage>
        <taxon>Eukaryota</taxon>
        <taxon>Metazoa</taxon>
        <taxon>Spiralia</taxon>
        <taxon>Gnathifera</taxon>
        <taxon>Rotifera</taxon>
        <taxon>Eurotatoria</taxon>
        <taxon>Bdelloidea</taxon>
        <taxon>Philodinida</taxon>
        <taxon>Philodinidae</taxon>
        <taxon>Didymodactylos</taxon>
    </lineage>
</organism>
<dbReference type="AlphaFoldDB" id="A0A815V903"/>
<feature type="compositionally biased region" description="Polar residues" evidence="1">
    <location>
        <begin position="120"/>
        <end position="151"/>
    </location>
</feature>
<comment type="caution">
    <text evidence="3">The sequence shown here is derived from an EMBL/GenBank/DDBJ whole genome shotgun (WGS) entry which is preliminary data.</text>
</comment>
<evidence type="ECO:0000256" key="1">
    <source>
        <dbReference type="SAM" id="MobiDB-lite"/>
    </source>
</evidence>
<dbReference type="Proteomes" id="UP000681722">
    <property type="component" value="Unassembled WGS sequence"/>
</dbReference>
<dbReference type="OrthoDB" id="10030389at2759"/>
<dbReference type="EMBL" id="CAJNOQ010024397">
    <property type="protein sequence ID" value="CAF1526993.1"/>
    <property type="molecule type" value="Genomic_DNA"/>
</dbReference>
<dbReference type="Proteomes" id="UP000682733">
    <property type="component" value="Unassembled WGS sequence"/>
</dbReference>
<sequence length="329" mass="38684">MEWKFIKQFSHINRISRQTRIHHTQLNRRYDEQLARQLEQLDYEREYISLIKKKEFDSENDRKKLLEITIKQIAEEKCPQLKLKTNENRESDTNGRPSEQGISKLSINNIIHTKPHSASIKRSPQSKNVNNFLQPPASHTQDTTIPLSTNEPVRLTIKNQDKQRLPMKNSENSFTHPSTTERLPTTESCTLFSSNCQFYPCQPVYKYTSFTNREKDRTCQIRTKSDQQMNPPSTNSNEKNTTAHDLFKTINEKRKKQGQKQLSSLSLNQNDLIYRYIALRKTNARLDEQSKYLKEQLADKTTYGYQRERQKNLSRAIARHTKITAKFCG</sequence>
<feature type="region of interest" description="Disordered" evidence="1">
    <location>
        <begin position="81"/>
        <end position="103"/>
    </location>
</feature>
<dbReference type="Proteomes" id="UP000663829">
    <property type="component" value="Unassembled WGS sequence"/>
</dbReference>
<feature type="region of interest" description="Disordered" evidence="1">
    <location>
        <begin position="115"/>
        <end position="182"/>
    </location>
</feature>
<evidence type="ECO:0000313" key="6">
    <source>
        <dbReference type="Proteomes" id="UP000663829"/>
    </source>
</evidence>
<reference evidence="3" key="1">
    <citation type="submission" date="2021-02" db="EMBL/GenBank/DDBJ databases">
        <authorList>
            <person name="Nowell W R."/>
        </authorList>
    </citation>
    <scope>NUCLEOTIDE SEQUENCE</scope>
</reference>
<dbReference type="EMBL" id="CAJNOK010010835">
    <property type="protein sequence ID" value="CAF1125974.1"/>
    <property type="molecule type" value="Genomic_DNA"/>
</dbReference>
<feature type="compositionally biased region" description="Polar residues" evidence="1">
    <location>
        <begin position="169"/>
        <end position="182"/>
    </location>
</feature>
<accession>A0A815V903</accession>
<proteinExistence type="predicted"/>
<dbReference type="Proteomes" id="UP000677228">
    <property type="component" value="Unassembled WGS sequence"/>
</dbReference>
<evidence type="ECO:0000313" key="3">
    <source>
        <dbReference type="EMBL" id="CAF1526993.1"/>
    </source>
</evidence>
<feature type="compositionally biased region" description="Polar residues" evidence="1">
    <location>
        <begin position="94"/>
        <end position="103"/>
    </location>
</feature>
<evidence type="ECO:0000313" key="5">
    <source>
        <dbReference type="EMBL" id="CAF4386095.1"/>
    </source>
</evidence>